<name>A9B8D3_HERA2</name>
<feature type="transmembrane region" description="Helical" evidence="1">
    <location>
        <begin position="40"/>
        <end position="61"/>
    </location>
</feature>
<dbReference type="AlphaFoldDB" id="A9B8D3"/>
<dbReference type="STRING" id="316274.Haur_3850"/>
<protein>
    <submittedName>
        <fullName evidence="2">Uncharacterized protein</fullName>
    </submittedName>
</protein>
<keyword evidence="1" id="KW-0812">Transmembrane</keyword>
<dbReference type="Proteomes" id="UP000000787">
    <property type="component" value="Chromosome"/>
</dbReference>
<sequence>MAGFSDLLMISGILVFFLLSSLSLGYSIGQLASPYATIKLLPIVIAASLGLASLAGCYWCFSSFSRFDLIDRCRPDGTGFCASNGQAIDQFEQALLQEQRWQFGLWIIIPLIVLLGLTWLFKRRTPRLAS</sequence>
<evidence type="ECO:0000313" key="3">
    <source>
        <dbReference type="Proteomes" id="UP000000787"/>
    </source>
</evidence>
<evidence type="ECO:0000313" key="2">
    <source>
        <dbReference type="EMBL" id="ABX06486.1"/>
    </source>
</evidence>
<feature type="transmembrane region" description="Helical" evidence="1">
    <location>
        <begin position="7"/>
        <end position="28"/>
    </location>
</feature>
<reference evidence="2 3" key="1">
    <citation type="journal article" date="2011" name="Stand. Genomic Sci.">
        <title>Complete genome sequence of the filamentous gliding predatory bacterium Herpetosiphon aurantiacus type strain (114-95(T)).</title>
        <authorList>
            <person name="Kiss H."/>
            <person name="Nett M."/>
            <person name="Domin N."/>
            <person name="Martin K."/>
            <person name="Maresca J.A."/>
            <person name="Copeland A."/>
            <person name="Lapidus A."/>
            <person name="Lucas S."/>
            <person name="Berry K.W."/>
            <person name="Glavina Del Rio T."/>
            <person name="Dalin E."/>
            <person name="Tice H."/>
            <person name="Pitluck S."/>
            <person name="Richardson P."/>
            <person name="Bruce D."/>
            <person name="Goodwin L."/>
            <person name="Han C."/>
            <person name="Detter J.C."/>
            <person name="Schmutz J."/>
            <person name="Brettin T."/>
            <person name="Land M."/>
            <person name="Hauser L."/>
            <person name="Kyrpides N.C."/>
            <person name="Ivanova N."/>
            <person name="Goker M."/>
            <person name="Woyke T."/>
            <person name="Klenk H.P."/>
            <person name="Bryant D.A."/>
        </authorList>
    </citation>
    <scope>NUCLEOTIDE SEQUENCE [LARGE SCALE GENOMIC DNA]</scope>
    <source>
        <strain evidence="3">ATCC 23779 / DSM 785 / 114-95</strain>
    </source>
</reference>
<gene>
    <name evidence="2" type="ordered locus">Haur_3850</name>
</gene>
<dbReference type="KEGG" id="hau:Haur_3850"/>
<dbReference type="EMBL" id="CP000875">
    <property type="protein sequence ID" value="ABX06486.1"/>
    <property type="molecule type" value="Genomic_DNA"/>
</dbReference>
<feature type="transmembrane region" description="Helical" evidence="1">
    <location>
        <begin position="103"/>
        <end position="121"/>
    </location>
</feature>
<keyword evidence="3" id="KW-1185">Reference proteome</keyword>
<evidence type="ECO:0000256" key="1">
    <source>
        <dbReference type="SAM" id="Phobius"/>
    </source>
</evidence>
<organism evidence="2 3">
    <name type="scientific">Herpetosiphon aurantiacus (strain ATCC 23779 / DSM 785 / 114-95)</name>
    <dbReference type="NCBI Taxonomy" id="316274"/>
    <lineage>
        <taxon>Bacteria</taxon>
        <taxon>Bacillati</taxon>
        <taxon>Chloroflexota</taxon>
        <taxon>Chloroflexia</taxon>
        <taxon>Herpetosiphonales</taxon>
        <taxon>Herpetosiphonaceae</taxon>
        <taxon>Herpetosiphon</taxon>
    </lineage>
</organism>
<keyword evidence="1" id="KW-0472">Membrane</keyword>
<dbReference type="BioCyc" id="HAUR316274:GHYA-3893-MONOMER"/>
<proteinExistence type="predicted"/>
<accession>A9B8D3</accession>
<dbReference type="HOGENOM" id="CLU_1935154_0_0_0"/>
<keyword evidence="1" id="KW-1133">Transmembrane helix</keyword>
<dbReference type="InParanoid" id="A9B8D3"/>